<evidence type="ECO:0000313" key="3">
    <source>
        <dbReference type="Proteomes" id="UP001358586"/>
    </source>
</evidence>
<organism evidence="2 3">
    <name type="scientific">Gossypium arboreum</name>
    <name type="common">Tree cotton</name>
    <name type="synonym">Gossypium nanking</name>
    <dbReference type="NCBI Taxonomy" id="29729"/>
    <lineage>
        <taxon>Eukaryota</taxon>
        <taxon>Viridiplantae</taxon>
        <taxon>Streptophyta</taxon>
        <taxon>Embryophyta</taxon>
        <taxon>Tracheophyta</taxon>
        <taxon>Spermatophyta</taxon>
        <taxon>Magnoliopsida</taxon>
        <taxon>eudicotyledons</taxon>
        <taxon>Gunneridae</taxon>
        <taxon>Pentapetalae</taxon>
        <taxon>rosids</taxon>
        <taxon>malvids</taxon>
        <taxon>Malvales</taxon>
        <taxon>Malvaceae</taxon>
        <taxon>Malvoideae</taxon>
        <taxon>Gossypium</taxon>
    </lineage>
</organism>
<keyword evidence="3" id="KW-1185">Reference proteome</keyword>
<comment type="caution">
    <text evidence="2">The sequence shown here is derived from an EMBL/GenBank/DDBJ whole genome shotgun (WGS) entry which is preliminary data.</text>
</comment>
<feature type="compositionally biased region" description="Polar residues" evidence="1">
    <location>
        <begin position="48"/>
        <end position="66"/>
    </location>
</feature>
<evidence type="ECO:0000256" key="1">
    <source>
        <dbReference type="SAM" id="MobiDB-lite"/>
    </source>
</evidence>
<name>A0ABR0MQR6_GOSAR</name>
<reference evidence="2 3" key="1">
    <citation type="submission" date="2023-03" db="EMBL/GenBank/DDBJ databases">
        <title>WGS of Gossypium arboreum.</title>
        <authorList>
            <person name="Yu D."/>
        </authorList>
    </citation>
    <scope>NUCLEOTIDE SEQUENCE [LARGE SCALE GENOMIC DNA]</scope>
    <source>
        <tissue evidence="2">Leaf</tissue>
    </source>
</reference>
<accession>A0ABR0MQR6</accession>
<proteinExistence type="predicted"/>
<gene>
    <name evidence="2" type="ORF">PVK06_044175</name>
</gene>
<protein>
    <submittedName>
        <fullName evidence="2">Uncharacterized protein</fullName>
    </submittedName>
</protein>
<evidence type="ECO:0000313" key="2">
    <source>
        <dbReference type="EMBL" id="KAK5776216.1"/>
    </source>
</evidence>
<dbReference type="EMBL" id="JARKNE010000012">
    <property type="protein sequence ID" value="KAK5776216.1"/>
    <property type="molecule type" value="Genomic_DNA"/>
</dbReference>
<feature type="region of interest" description="Disordered" evidence="1">
    <location>
        <begin position="37"/>
        <end position="66"/>
    </location>
</feature>
<feature type="compositionally biased region" description="Basic and acidic residues" evidence="1">
    <location>
        <begin position="37"/>
        <end position="46"/>
    </location>
</feature>
<dbReference type="Proteomes" id="UP001358586">
    <property type="component" value="Chromosome 12"/>
</dbReference>
<sequence length="66" mass="7371">MRVSIKFTDERACRSILIGWEPPIANVDGMKTLKPEVTRTSDEDKLPNANSEALNSTFNGVDSQEF</sequence>